<evidence type="ECO:0000256" key="16">
    <source>
        <dbReference type="HAMAP-Rule" id="MF_00076"/>
    </source>
</evidence>
<evidence type="ECO:0000256" key="8">
    <source>
        <dbReference type="ARBA" id="ARBA00022576"/>
    </source>
</evidence>
<gene>
    <name evidence="17 19" type="primary">hisC</name>
    <name evidence="16" type="synonym">hisB</name>
    <name evidence="19" type="ORF">IAC04_05700</name>
</gene>
<dbReference type="GO" id="GO:0000105">
    <property type="term" value="P:L-histidine biosynthetic process"/>
    <property type="evidence" value="ECO:0007669"/>
    <property type="project" value="UniProtKB-UniRule"/>
</dbReference>
<feature type="modified residue" description="N6-(pyridoxal phosphate)lysine" evidence="17">
    <location>
        <position position="209"/>
    </location>
</feature>
<name>A0A9D2GRK5_9BACT</name>
<dbReference type="EMBL" id="DXAW01000097">
    <property type="protein sequence ID" value="HIZ85964.1"/>
    <property type="molecule type" value="Genomic_DNA"/>
</dbReference>
<dbReference type="InterPro" id="IPR015422">
    <property type="entry name" value="PyrdxlP-dep_Trfase_small"/>
</dbReference>
<keyword evidence="8 17" id="KW-0032">Aminotransferase</keyword>
<evidence type="ECO:0000256" key="9">
    <source>
        <dbReference type="ARBA" id="ARBA00022605"/>
    </source>
</evidence>
<keyword evidence="9 16" id="KW-0028">Amino-acid biosynthesis</keyword>
<comment type="similarity">
    <text evidence="16">Belongs to the imidazoleglycerol-phosphate dehydratase family.</text>
</comment>
<dbReference type="NCBIfam" id="TIGR01141">
    <property type="entry name" value="hisC"/>
    <property type="match status" value="1"/>
</dbReference>
<evidence type="ECO:0000259" key="18">
    <source>
        <dbReference type="Pfam" id="PF00155"/>
    </source>
</evidence>
<dbReference type="InterPro" id="IPR004839">
    <property type="entry name" value="Aminotransferase_I/II_large"/>
</dbReference>
<dbReference type="PROSITE" id="PS00599">
    <property type="entry name" value="AA_TRANSFER_CLASS_2"/>
    <property type="match status" value="1"/>
</dbReference>
<evidence type="ECO:0000256" key="2">
    <source>
        <dbReference type="ARBA" id="ARBA00001946"/>
    </source>
</evidence>
<dbReference type="CDD" id="cd07914">
    <property type="entry name" value="IGPD"/>
    <property type="match status" value="1"/>
</dbReference>
<dbReference type="PROSITE" id="PS00955">
    <property type="entry name" value="IGP_DEHYDRATASE_2"/>
    <property type="match status" value="1"/>
</dbReference>
<dbReference type="AlphaFoldDB" id="A0A9D2GRK5"/>
<comment type="similarity">
    <text evidence="6 17">Belongs to the class-II pyridoxal-phosphate-dependent aminotransferase family. Histidinol-phosphate aminotransferase subfamily.</text>
</comment>
<dbReference type="FunFam" id="3.30.230.40:FF:000001">
    <property type="entry name" value="Imidazoleglycerol-phosphate dehydratase HisB"/>
    <property type="match status" value="1"/>
</dbReference>
<keyword evidence="10 17" id="KW-0808">Transferase</keyword>
<dbReference type="InterPro" id="IPR001917">
    <property type="entry name" value="Aminotrans_II_pyridoxalP_BS"/>
</dbReference>
<dbReference type="GO" id="GO:0030170">
    <property type="term" value="F:pyridoxal phosphate binding"/>
    <property type="evidence" value="ECO:0007669"/>
    <property type="project" value="InterPro"/>
</dbReference>
<comment type="catalytic activity">
    <reaction evidence="14 17">
        <text>L-histidinol phosphate + 2-oxoglutarate = 3-(imidazol-4-yl)-2-oxopropyl phosphate + L-glutamate</text>
        <dbReference type="Rhea" id="RHEA:23744"/>
        <dbReference type="ChEBI" id="CHEBI:16810"/>
        <dbReference type="ChEBI" id="CHEBI:29985"/>
        <dbReference type="ChEBI" id="CHEBI:57766"/>
        <dbReference type="ChEBI" id="CHEBI:57980"/>
        <dbReference type="EC" id="2.6.1.9"/>
    </reaction>
</comment>
<keyword evidence="16" id="KW-0963">Cytoplasm</keyword>
<evidence type="ECO:0000256" key="6">
    <source>
        <dbReference type="ARBA" id="ARBA00007970"/>
    </source>
</evidence>
<dbReference type="EC" id="4.2.1.19" evidence="16"/>
<reference evidence="19" key="2">
    <citation type="submission" date="2021-04" db="EMBL/GenBank/DDBJ databases">
        <authorList>
            <person name="Gilroy R."/>
        </authorList>
    </citation>
    <scope>NUCLEOTIDE SEQUENCE</scope>
    <source>
        <strain evidence="19">Gambia16-554</strain>
    </source>
</reference>
<evidence type="ECO:0000256" key="13">
    <source>
        <dbReference type="ARBA" id="ARBA00023239"/>
    </source>
</evidence>
<dbReference type="PANTHER" id="PTHR42885">
    <property type="entry name" value="HISTIDINOL-PHOSPHATE AMINOTRANSFERASE-RELATED"/>
    <property type="match status" value="1"/>
</dbReference>
<keyword evidence="11 17" id="KW-0663">Pyridoxal phosphate</keyword>
<dbReference type="InterPro" id="IPR005861">
    <property type="entry name" value="HisP_aminotrans"/>
</dbReference>
<evidence type="ECO:0000256" key="3">
    <source>
        <dbReference type="ARBA" id="ARBA00005011"/>
    </source>
</evidence>
<evidence type="ECO:0000256" key="10">
    <source>
        <dbReference type="ARBA" id="ARBA00022679"/>
    </source>
</evidence>
<evidence type="ECO:0000313" key="20">
    <source>
        <dbReference type="Proteomes" id="UP000824115"/>
    </source>
</evidence>
<dbReference type="InterPro" id="IPR015424">
    <property type="entry name" value="PyrdxlP-dep_Trfase"/>
</dbReference>
<evidence type="ECO:0000256" key="11">
    <source>
        <dbReference type="ARBA" id="ARBA00022898"/>
    </source>
</evidence>
<dbReference type="Proteomes" id="UP000824115">
    <property type="component" value="Unassembled WGS sequence"/>
</dbReference>
<evidence type="ECO:0000256" key="17">
    <source>
        <dbReference type="HAMAP-Rule" id="MF_01023"/>
    </source>
</evidence>
<evidence type="ECO:0000256" key="4">
    <source>
        <dbReference type="ARBA" id="ARBA00005047"/>
    </source>
</evidence>
<evidence type="ECO:0000256" key="5">
    <source>
        <dbReference type="ARBA" id="ARBA00005189"/>
    </source>
</evidence>
<dbReference type="SUPFAM" id="SSF53383">
    <property type="entry name" value="PLP-dependent transferases"/>
    <property type="match status" value="1"/>
</dbReference>
<comment type="catalytic activity">
    <reaction evidence="15">
        <text>L-histidinol phosphate + H2O = L-histidinol + phosphate</text>
        <dbReference type="Rhea" id="RHEA:14465"/>
        <dbReference type="ChEBI" id="CHEBI:15377"/>
        <dbReference type="ChEBI" id="CHEBI:43474"/>
        <dbReference type="ChEBI" id="CHEBI:57699"/>
        <dbReference type="ChEBI" id="CHEBI:57980"/>
        <dbReference type="EC" id="3.1.3.15"/>
    </reaction>
</comment>
<dbReference type="EC" id="2.6.1.9" evidence="17"/>
<comment type="pathway">
    <text evidence="5">Lipid metabolism.</text>
</comment>
<dbReference type="Gene3D" id="3.30.230.40">
    <property type="entry name" value="Imidazole glycerol phosphate dehydratase, domain 1"/>
    <property type="match status" value="2"/>
</dbReference>
<keyword evidence="12 16" id="KW-0368">Histidine biosynthesis</keyword>
<evidence type="ECO:0000313" key="19">
    <source>
        <dbReference type="EMBL" id="HIZ85964.1"/>
    </source>
</evidence>
<dbReference type="Gene3D" id="3.90.1150.10">
    <property type="entry name" value="Aspartate Aminotransferase, domain 1"/>
    <property type="match status" value="1"/>
</dbReference>
<comment type="subunit">
    <text evidence="7 17">Homodimer.</text>
</comment>
<comment type="cofactor">
    <cofactor evidence="2">
        <name>Mg(2+)</name>
        <dbReference type="ChEBI" id="CHEBI:18420"/>
    </cofactor>
</comment>
<evidence type="ECO:0000256" key="12">
    <source>
        <dbReference type="ARBA" id="ARBA00023102"/>
    </source>
</evidence>
<comment type="subcellular location">
    <subcellularLocation>
        <location evidence="16">Cytoplasm</location>
    </subcellularLocation>
</comment>
<feature type="domain" description="Aminotransferase class I/classII large" evidence="18">
    <location>
        <begin position="46"/>
        <end position="344"/>
    </location>
</feature>
<evidence type="ECO:0000256" key="15">
    <source>
        <dbReference type="ARBA" id="ARBA00049158"/>
    </source>
</evidence>
<dbReference type="GO" id="GO:0004401">
    <property type="term" value="F:histidinol-phosphatase activity"/>
    <property type="evidence" value="ECO:0007669"/>
    <property type="project" value="UniProtKB-EC"/>
</dbReference>
<dbReference type="InterPro" id="IPR038494">
    <property type="entry name" value="IGPD_sf"/>
</dbReference>
<comment type="caution">
    <text evidence="19">The sequence shown here is derived from an EMBL/GenBank/DDBJ whole genome shotgun (WGS) entry which is preliminary data.</text>
</comment>
<dbReference type="CDD" id="cd00609">
    <property type="entry name" value="AAT_like"/>
    <property type="match status" value="1"/>
</dbReference>
<comment type="pathway">
    <text evidence="4 16">Amino-acid biosynthesis; L-histidine biosynthesis; L-histidine from 5-phospho-alpha-D-ribose 1-diphosphate: step 6/9.</text>
</comment>
<dbReference type="InterPro" id="IPR020565">
    <property type="entry name" value="ImidazoleglycerP_deHydtase_CS"/>
</dbReference>
<dbReference type="InterPro" id="IPR000807">
    <property type="entry name" value="ImidazoleglycerolP_deHydtase"/>
</dbReference>
<dbReference type="Pfam" id="PF00155">
    <property type="entry name" value="Aminotran_1_2"/>
    <property type="match status" value="1"/>
</dbReference>
<organism evidence="19 20">
    <name type="scientific">Candidatus Coprenecus stercoravium</name>
    <dbReference type="NCBI Taxonomy" id="2840735"/>
    <lineage>
        <taxon>Bacteria</taxon>
        <taxon>Pseudomonadati</taxon>
        <taxon>Bacteroidota</taxon>
        <taxon>Bacteroidia</taxon>
        <taxon>Bacteroidales</taxon>
        <taxon>Rikenellaceae</taxon>
        <taxon>Rikenellaceae incertae sedis</taxon>
        <taxon>Candidatus Coprenecus</taxon>
    </lineage>
</organism>
<reference evidence="19" key="1">
    <citation type="journal article" date="2021" name="PeerJ">
        <title>Extensive microbial diversity within the chicken gut microbiome revealed by metagenomics and culture.</title>
        <authorList>
            <person name="Gilroy R."/>
            <person name="Ravi A."/>
            <person name="Getino M."/>
            <person name="Pursley I."/>
            <person name="Horton D.L."/>
            <person name="Alikhan N.F."/>
            <person name="Baker D."/>
            <person name="Gharbi K."/>
            <person name="Hall N."/>
            <person name="Watson M."/>
            <person name="Adriaenssens E.M."/>
            <person name="Foster-Nyarko E."/>
            <person name="Jarju S."/>
            <person name="Secka A."/>
            <person name="Antonio M."/>
            <person name="Oren A."/>
            <person name="Chaudhuri R.R."/>
            <person name="La Ragione R."/>
            <person name="Hildebrand F."/>
            <person name="Pallen M.J."/>
        </authorList>
    </citation>
    <scope>NUCLEOTIDE SEQUENCE</scope>
    <source>
        <strain evidence="19">Gambia16-554</strain>
    </source>
</reference>
<dbReference type="GO" id="GO:0004424">
    <property type="term" value="F:imidazoleglycerol-phosphate dehydratase activity"/>
    <property type="evidence" value="ECO:0007669"/>
    <property type="project" value="UniProtKB-UniRule"/>
</dbReference>
<dbReference type="InterPro" id="IPR020568">
    <property type="entry name" value="Ribosomal_Su5_D2-typ_SF"/>
</dbReference>
<evidence type="ECO:0000256" key="1">
    <source>
        <dbReference type="ARBA" id="ARBA00001933"/>
    </source>
</evidence>
<dbReference type="HAMAP" id="MF_01023">
    <property type="entry name" value="HisC_aminotrans_2"/>
    <property type="match status" value="1"/>
</dbReference>
<dbReference type="GO" id="GO:0004400">
    <property type="term" value="F:histidinol-phosphate transaminase activity"/>
    <property type="evidence" value="ECO:0007669"/>
    <property type="project" value="UniProtKB-UniRule"/>
</dbReference>
<comment type="catalytic activity">
    <reaction evidence="16">
        <text>D-erythro-1-(imidazol-4-yl)glycerol 3-phosphate = 3-(imidazol-4-yl)-2-oxopropyl phosphate + H2O</text>
        <dbReference type="Rhea" id="RHEA:11040"/>
        <dbReference type="ChEBI" id="CHEBI:15377"/>
        <dbReference type="ChEBI" id="CHEBI:57766"/>
        <dbReference type="ChEBI" id="CHEBI:58278"/>
        <dbReference type="EC" id="4.2.1.19"/>
    </reaction>
</comment>
<dbReference type="PANTHER" id="PTHR42885:SF2">
    <property type="entry name" value="HISTIDINOL-PHOSPHATE AMINOTRANSFERASE"/>
    <property type="match status" value="1"/>
</dbReference>
<dbReference type="HAMAP" id="MF_00076">
    <property type="entry name" value="HisB"/>
    <property type="match status" value="1"/>
</dbReference>
<dbReference type="FunFam" id="3.30.230.40:FF:000003">
    <property type="entry name" value="Imidazoleglycerol-phosphate dehydratase HisB"/>
    <property type="match status" value="1"/>
</dbReference>
<protein>
    <recommendedName>
        <fullName evidence="16 17">Multifunctional fusion protein</fullName>
    </recommendedName>
    <domain>
        <recommendedName>
            <fullName evidence="16">Imidazoleglycerol-phosphate dehydratase</fullName>
            <shortName evidence="16">IGPD</shortName>
            <ecNumber evidence="16">4.2.1.19</ecNumber>
        </recommendedName>
    </domain>
    <domain>
        <recommendedName>
            <fullName evidence="17">Histidinol-phosphate aminotransferase</fullName>
            <ecNumber evidence="17">2.6.1.9</ecNumber>
        </recommendedName>
        <alternativeName>
            <fullName evidence="17">Imidazole acetol-phosphate transaminase</fullName>
        </alternativeName>
    </domain>
</protein>
<proteinExistence type="inferred from homology"/>
<sequence>MNQRENIISLLLRDNIRKITPYSTARDDCKVKMDIYLDANENPYPNGVNRYPSPHQTKLKEMLSVLKHVPAENIFTGNGSDEAIDLIFRLFCPPGKSSMVQVVPTYGMYSVAAAINDVRVIDAPLDGNFALDAAAVLSKVEKDTKVIFLCSPNNPSGNLLDSGQILRILDGFDGIVVVDEAYIDFADGESFTMRLAEYPRLVVLQTMSKAWGMAGLRIGIAIADKFIVDMMSRIKYPYNISALNQSKAEELLSDPLAAADRVAEIKSERSRLAAALSGMDSVVKVYPSDANFLLVRFRDKTDIFDRLLQNGIIVRDRSSACGCDGCLRITVGTPEENDRVIAVISGETDGRTADGKSASADSIKTGRRASCYRKTGETAVSVRVDLDTFRKPVTATGLGFFNHMLEQIGYHGGIGLEIICFGDLSTDDHHSVEDVAIALGDCLKKALGDKSGIGRYGFCLPMDEAEAMVLLDLGGRTDFLWNVTLHEPKVGDVSSQMFRHFFKSLSEHLNCNLHIKAAGENDHHIVEGIFKAFARALKSAVKQEQQGGAIPSSKGWI</sequence>
<dbReference type="InterPro" id="IPR015421">
    <property type="entry name" value="PyrdxlP-dep_Trfase_major"/>
</dbReference>
<dbReference type="GO" id="GO:0005737">
    <property type="term" value="C:cytoplasm"/>
    <property type="evidence" value="ECO:0007669"/>
    <property type="project" value="UniProtKB-SubCell"/>
</dbReference>
<evidence type="ECO:0000256" key="7">
    <source>
        <dbReference type="ARBA" id="ARBA00011738"/>
    </source>
</evidence>
<accession>A0A9D2GRK5</accession>
<dbReference type="Gene3D" id="3.40.640.10">
    <property type="entry name" value="Type I PLP-dependent aspartate aminotransferase-like (Major domain)"/>
    <property type="match status" value="1"/>
</dbReference>
<dbReference type="SUPFAM" id="SSF54211">
    <property type="entry name" value="Ribosomal protein S5 domain 2-like"/>
    <property type="match status" value="2"/>
</dbReference>
<keyword evidence="13 16" id="KW-0456">Lyase</keyword>
<comment type="cofactor">
    <cofactor evidence="1 17">
        <name>pyridoxal 5'-phosphate</name>
        <dbReference type="ChEBI" id="CHEBI:597326"/>
    </cofactor>
</comment>
<evidence type="ECO:0000256" key="14">
    <source>
        <dbReference type="ARBA" id="ARBA00047481"/>
    </source>
</evidence>
<dbReference type="Pfam" id="PF00475">
    <property type="entry name" value="IGPD"/>
    <property type="match status" value="1"/>
</dbReference>
<comment type="pathway">
    <text evidence="3 17">Amino-acid biosynthesis; L-histidine biosynthesis; L-histidine from 5-phospho-alpha-D-ribose 1-diphosphate: step 7/9.</text>
</comment>